<sequence length="179" mass="18766">MSPAKHYELASASRSSSGSGSFQKEQLLNSGQSRAVEALPSTESAGKKCSTSSLRTLRGNKGDERGSFSRFLRGRRPSGGRFLGRSAHLRGLAGLGPLLDQLSFGVDGEQPRVGDPHLLVGEGVLQDEEEGSRAQGNVNLVGSANTSNRFTSRAEKKLLGASSTGPGGSTVPRSLTHCR</sequence>
<accession>A0A4Z2GF88</accession>
<keyword evidence="3" id="KW-1185">Reference proteome</keyword>
<evidence type="ECO:0000313" key="2">
    <source>
        <dbReference type="EMBL" id="TNN51901.1"/>
    </source>
</evidence>
<feature type="region of interest" description="Disordered" evidence="1">
    <location>
        <begin position="1"/>
        <end position="83"/>
    </location>
</feature>
<proteinExistence type="predicted"/>
<feature type="region of interest" description="Disordered" evidence="1">
    <location>
        <begin position="157"/>
        <end position="179"/>
    </location>
</feature>
<feature type="compositionally biased region" description="Polar residues" evidence="1">
    <location>
        <begin position="41"/>
        <end position="55"/>
    </location>
</feature>
<gene>
    <name evidence="2" type="ORF">EYF80_037872</name>
</gene>
<feature type="compositionally biased region" description="Low complexity" evidence="1">
    <location>
        <begin position="10"/>
        <end position="21"/>
    </location>
</feature>
<evidence type="ECO:0000313" key="3">
    <source>
        <dbReference type="Proteomes" id="UP000314294"/>
    </source>
</evidence>
<name>A0A4Z2GF88_9TELE</name>
<dbReference type="AlphaFoldDB" id="A0A4Z2GF88"/>
<organism evidence="2 3">
    <name type="scientific">Liparis tanakae</name>
    <name type="common">Tanaka's snailfish</name>
    <dbReference type="NCBI Taxonomy" id="230148"/>
    <lineage>
        <taxon>Eukaryota</taxon>
        <taxon>Metazoa</taxon>
        <taxon>Chordata</taxon>
        <taxon>Craniata</taxon>
        <taxon>Vertebrata</taxon>
        <taxon>Euteleostomi</taxon>
        <taxon>Actinopterygii</taxon>
        <taxon>Neopterygii</taxon>
        <taxon>Teleostei</taxon>
        <taxon>Neoteleostei</taxon>
        <taxon>Acanthomorphata</taxon>
        <taxon>Eupercaria</taxon>
        <taxon>Perciformes</taxon>
        <taxon>Cottioidei</taxon>
        <taxon>Cottales</taxon>
        <taxon>Liparidae</taxon>
        <taxon>Liparis</taxon>
    </lineage>
</organism>
<reference evidence="2 3" key="1">
    <citation type="submission" date="2019-03" db="EMBL/GenBank/DDBJ databases">
        <title>First draft genome of Liparis tanakae, snailfish: a comprehensive survey of snailfish specific genes.</title>
        <authorList>
            <person name="Kim W."/>
            <person name="Song I."/>
            <person name="Jeong J.-H."/>
            <person name="Kim D."/>
            <person name="Kim S."/>
            <person name="Ryu S."/>
            <person name="Song J.Y."/>
            <person name="Lee S.K."/>
        </authorList>
    </citation>
    <scope>NUCLEOTIDE SEQUENCE [LARGE SCALE GENOMIC DNA]</scope>
    <source>
        <tissue evidence="2">Muscle</tissue>
    </source>
</reference>
<dbReference type="Proteomes" id="UP000314294">
    <property type="component" value="Unassembled WGS sequence"/>
</dbReference>
<evidence type="ECO:0000256" key="1">
    <source>
        <dbReference type="SAM" id="MobiDB-lite"/>
    </source>
</evidence>
<comment type="caution">
    <text evidence="2">The sequence shown here is derived from an EMBL/GenBank/DDBJ whole genome shotgun (WGS) entry which is preliminary data.</text>
</comment>
<dbReference type="EMBL" id="SRLO01000566">
    <property type="protein sequence ID" value="TNN51901.1"/>
    <property type="molecule type" value="Genomic_DNA"/>
</dbReference>
<protein>
    <submittedName>
        <fullName evidence="2">Uncharacterized protein</fullName>
    </submittedName>
</protein>
<feature type="compositionally biased region" description="Polar residues" evidence="1">
    <location>
        <begin position="22"/>
        <end position="33"/>
    </location>
</feature>